<dbReference type="InterPro" id="IPR018392">
    <property type="entry name" value="LysM"/>
</dbReference>
<dbReference type="RefSeq" id="WP_172178099.1">
    <property type="nucleotide sequence ID" value="NZ_CASGIA010000014.1"/>
</dbReference>
<dbReference type="Gene3D" id="3.10.350.10">
    <property type="entry name" value="LysM domain"/>
    <property type="match status" value="1"/>
</dbReference>
<dbReference type="EMBL" id="JABKKE010000019">
    <property type="protein sequence ID" value="NPE14825.1"/>
    <property type="molecule type" value="Genomic_DNA"/>
</dbReference>
<evidence type="ECO:0000259" key="2">
    <source>
        <dbReference type="PROSITE" id="PS51782"/>
    </source>
</evidence>
<reference evidence="3 4" key="1">
    <citation type="submission" date="2020-05" db="EMBL/GenBank/DDBJ databases">
        <title>Distinct polysaccharide utilization as determinants for interspecies competition between intestinal Prevotella spp.</title>
        <authorList>
            <person name="Galvez E.J.C."/>
            <person name="Iljazovic A."/>
            <person name="Strowig T."/>
        </authorList>
    </citation>
    <scope>NUCLEOTIDE SEQUENCE [LARGE SCALE GENOMIC DNA]</scope>
    <source>
        <strain evidence="3 4">PROD</strain>
    </source>
</reference>
<protein>
    <submittedName>
        <fullName evidence="3">LysM peptidoglycan-binding domain-containing protein</fullName>
    </submittedName>
</protein>
<feature type="chain" id="PRO_5045893265" evidence="1">
    <location>
        <begin position="24"/>
        <end position="458"/>
    </location>
</feature>
<dbReference type="InterPro" id="IPR036779">
    <property type="entry name" value="LysM_dom_sf"/>
</dbReference>
<proteinExistence type="predicted"/>
<keyword evidence="1" id="KW-0732">Signal</keyword>
<name>A0ABX2AYT5_9BACT</name>
<sequence>MKLTLRYLLPLLVAAFFCGTVTAQTTKWKEIHKVKKKETIFGIARDNGITVEELVKANPEMASPDYKLKKGETIFIPYPAANAAAKPSAGTAAVAKPEQPKDVDMRKREIRVGVMLPLHDVNGDGKRMVEYYRGMLMACDSLKQNGISVDVRAWNVPEDADIAKTLRDKNAARCDLIVGPLYSKQVKPLSDFAREHDIKVLIPFSINAPEISSNRNIFQVYQSPSEYNEAVIGRFLEKFSGYHTVFVDCNDTTSKKGVFTFGLRRRMETMGRSHSITNLKSTEQQFAKAFSATMPNVVVLNTGRSPELNVAFAKLNNLAMNNTKLTVTMFGYTEWMMYTKYNLDNYYKFDTYIPASFYMNPLSAKTARIEQKFRWNFHTDMQQALPRFAITGFDHAYYFIKGLHMHGKQFNGARGVVGYTPIQTPLHFERVAEGGGYRNGSILFVHYTTGHRIETLNF</sequence>
<dbReference type="PROSITE" id="PS51782">
    <property type="entry name" value="LYSM"/>
    <property type="match status" value="1"/>
</dbReference>
<gene>
    <name evidence="3" type="ORF">HPS55_10915</name>
</gene>
<evidence type="ECO:0000256" key="1">
    <source>
        <dbReference type="SAM" id="SignalP"/>
    </source>
</evidence>
<dbReference type="Proteomes" id="UP001193734">
    <property type="component" value="Unassembled WGS sequence"/>
</dbReference>
<evidence type="ECO:0000313" key="4">
    <source>
        <dbReference type="Proteomes" id="UP001193734"/>
    </source>
</evidence>
<dbReference type="GeneID" id="82158275"/>
<feature type="domain" description="LysM" evidence="2">
    <location>
        <begin position="30"/>
        <end position="76"/>
    </location>
</feature>
<dbReference type="InterPro" id="IPR028082">
    <property type="entry name" value="Peripla_BP_I"/>
</dbReference>
<feature type="signal peptide" evidence="1">
    <location>
        <begin position="1"/>
        <end position="23"/>
    </location>
</feature>
<dbReference type="Gene3D" id="3.40.50.2300">
    <property type="match status" value="1"/>
</dbReference>
<keyword evidence="4" id="KW-1185">Reference proteome</keyword>
<evidence type="ECO:0000313" key="3">
    <source>
        <dbReference type="EMBL" id="NPE14825.1"/>
    </source>
</evidence>
<dbReference type="Pfam" id="PF01476">
    <property type="entry name" value="LysM"/>
    <property type="match status" value="1"/>
</dbReference>
<dbReference type="SMART" id="SM00257">
    <property type="entry name" value="LysM"/>
    <property type="match status" value="1"/>
</dbReference>
<accession>A0ABX2AYT5</accession>
<dbReference type="CDD" id="cd00118">
    <property type="entry name" value="LysM"/>
    <property type="match status" value="1"/>
</dbReference>
<dbReference type="SUPFAM" id="SSF53822">
    <property type="entry name" value="Periplasmic binding protein-like I"/>
    <property type="match status" value="1"/>
</dbReference>
<dbReference type="SUPFAM" id="SSF54106">
    <property type="entry name" value="LysM domain"/>
    <property type="match status" value="1"/>
</dbReference>
<comment type="caution">
    <text evidence="3">The sequence shown here is derived from an EMBL/GenBank/DDBJ whole genome shotgun (WGS) entry which is preliminary data.</text>
</comment>
<organism evidence="3 4">
    <name type="scientific">Xylanibacter rodentium</name>
    <dbReference type="NCBI Taxonomy" id="2736289"/>
    <lineage>
        <taxon>Bacteria</taxon>
        <taxon>Pseudomonadati</taxon>
        <taxon>Bacteroidota</taxon>
        <taxon>Bacteroidia</taxon>
        <taxon>Bacteroidales</taxon>
        <taxon>Prevotellaceae</taxon>
        <taxon>Xylanibacter</taxon>
    </lineage>
</organism>